<feature type="chain" id="PRO_5021315814" evidence="1">
    <location>
        <begin position="25"/>
        <end position="277"/>
    </location>
</feature>
<dbReference type="RefSeq" id="WP_140603325.1">
    <property type="nucleotide sequence ID" value="NZ_SAWY01000020.1"/>
</dbReference>
<dbReference type="OrthoDB" id="5787358at2"/>
<gene>
    <name evidence="3" type="ORF">EPA86_10155</name>
</gene>
<dbReference type="EMBL" id="SAWY01000020">
    <property type="protein sequence ID" value="TPH15170.1"/>
    <property type="molecule type" value="Genomic_DNA"/>
</dbReference>
<accession>A0A502KTX1</accession>
<dbReference type="AlphaFoldDB" id="A0A502KTX1"/>
<dbReference type="InterPro" id="IPR013424">
    <property type="entry name" value="Ice-binding_C"/>
</dbReference>
<feature type="signal peptide" evidence="1">
    <location>
        <begin position="1"/>
        <end position="24"/>
    </location>
</feature>
<name>A0A502KTX1_9GAMM</name>
<proteinExistence type="predicted"/>
<comment type="caution">
    <text evidence="3">The sequence shown here is derived from an EMBL/GenBank/DDBJ whole genome shotgun (WGS) entry which is preliminary data.</text>
</comment>
<reference evidence="3 4" key="1">
    <citation type="submission" date="2019-01" db="EMBL/GenBank/DDBJ databases">
        <title>Litorilituus lipolytica sp. nov., isolated from intertidal sand of the Yellow Sea in China.</title>
        <authorList>
            <person name="Liu A."/>
        </authorList>
    </citation>
    <scope>NUCLEOTIDE SEQUENCE [LARGE SCALE GENOMIC DNA]</scope>
    <source>
        <strain evidence="3 4">RZ04</strain>
    </source>
</reference>
<protein>
    <submittedName>
        <fullName evidence="3">PEP-CTERM sorting domain-containing protein</fullName>
    </submittedName>
</protein>
<evidence type="ECO:0000313" key="4">
    <source>
        <dbReference type="Proteomes" id="UP000315303"/>
    </source>
</evidence>
<sequence>MNTLKKILVTFTFSLLSIAFTSNATPITAWDFIVDSAFTGPTVYTAGTGTPTESNTNIFFGAPTTLAWGDQVTQSSLDISSGNNGNVTGFNLANGDSAQTALLVHNNIAIPGASSVLESTVLSTVLQITPTGFPFPITPPPAIAFDIFFKETPNVAGICGGVACSNDIFVITMPAGVIFDQGEGTLNQQFGIGQYTYNTELRLISTTNGSGLSVLNNTICDRVPGATNGCIGLTTVEGESNEFQVMMRITQVPEPSGILLMSLALFGIFASMRNKHI</sequence>
<evidence type="ECO:0000313" key="3">
    <source>
        <dbReference type="EMBL" id="TPH15170.1"/>
    </source>
</evidence>
<organism evidence="3 4">
    <name type="scientific">Litorilituus lipolyticus</name>
    <dbReference type="NCBI Taxonomy" id="2491017"/>
    <lineage>
        <taxon>Bacteria</taxon>
        <taxon>Pseudomonadati</taxon>
        <taxon>Pseudomonadota</taxon>
        <taxon>Gammaproteobacteria</taxon>
        <taxon>Alteromonadales</taxon>
        <taxon>Colwelliaceae</taxon>
        <taxon>Litorilituus</taxon>
    </lineage>
</organism>
<evidence type="ECO:0000259" key="2">
    <source>
        <dbReference type="Pfam" id="PF07589"/>
    </source>
</evidence>
<dbReference type="NCBIfam" id="TIGR02595">
    <property type="entry name" value="PEP_CTERM"/>
    <property type="match status" value="1"/>
</dbReference>
<dbReference type="Pfam" id="PF07589">
    <property type="entry name" value="PEP-CTERM"/>
    <property type="match status" value="1"/>
</dbReference>
<feature type="domain" description="Ice-binding protein C-terminal" evidence="2">
    <location>
        <begin position="251"/>
        <end position="273"/>
    </location>
</feature>
<dbReference type="NCBIfam" id="NF038125">
    <property type="entry name" value="PEP_CTERM_THxN"/>
    <property type="match status" value="1"/>
</dbReference>
<dbReference type="Proteomes" id="UP000315303">
    <property type="component" value="Unassembled WGS sequence"/>
</dbReference>
<keyword evidence="4" id="KW-1185">Reference proteome</keyword>
<keyword evidence="1" id="KW-0732">Signal</keyword>
<evidence type="ECO:0000256" key="1">
    <source>
        <dbReference type="SAM" id="SignalP"/>
    </source>
</evidence>